<evidence type="ECO:0000313" key="4">
    <source>
        <dbReference type="EMBL" id="PMP93583.1"/>
    </source>
</evidence>
<evidence type="ECO:0000256" key="2">
    <source>
        <dbReference type="RuleBase" id="RU003750"/>
    </source>
</evidence>
<evidence type="ECO:0000313" key="5">
    <source>
        <dbReference type="EMBL" id="PMP98179.1"/>
    </source>
</evidence>
<dbReference type="GO" id="GO:0008654">
    <property type="term" value="P:phospholipid biosynthetic process"/>
    <property type="evidence" value="ECO:0007669"/>
    <property type="project" value="InterPro"/>
</dbReference>
<keyword evidence="3" id="KW-1133">Transmembrane helix</keyword>
<evidence type="ECO:0000256" key="3">
    <source>
        <dbReference type="SAM" id="Phobius"/>
    </source>
</evidence>
<evidence type="ECO:0000256" key="1">
    <source>
        <dbReference type="ARBA" id="ARBA00022679"/>
    </source>
</evidence>
<dbReference type="EMBL" id="PNJD01000012">
    <property type="protein sequence ID" value="PMP98179.1"/>
    <property type="molecule type" value="Genomic_DNA"/>
</dbReference>
<comment type="similarity">
    <text evidence="2">Belongs to the CDP-alcohol phosphatidyltransferase class-I family.</text>
</comment>
<dbReference type="EMBL" id="PNJD01000457">
    <property type="protein sequence ID" value="PMP93583.1"/>
    <property type="molecule type" value="Genomic_DNA"/>
</dbReference>
<keyword evidence="1 2" id="KW-0808">Transferase</keyword>
<keyword evidence="3" id="KW-0812">Transmembrane</keyword>
<evidence type="ECO:0000313" key="6">
    <source>
        <dbReference type="Proteomes" id="UP000235619"/>
    </source>
</evidence>
<dbReference type="InterPro" id="IPR000462">
    <property type="entry name" value="CDP-OH_P_trans"/>
</dbReference>
<dbReference type="InterPro" id="IPR043130">
    <property type="entry name" value="CDP-OH_PTrfase_TM_dom"/>
</dbReference>
<dbReference type="GO" id="GO:0016020">
    <property type="term" value="C:membrane"/>
    <property type="evidence" value="ECO:0007669"/>
    <property type="project" value="InterPro"/>
</dbReference>
<gene>
    <name evidence="5" type="ORF">C0169_00230</name>
    <name evidence="4" type="ORF">C0169_07565</name>
</gene>
<comment type="caution">
    <text evidence="4">The sequence shown here is derived from an EMBL/GenBank/DDBJ whole genome shotgun (WGS) entry which is preliminary data.</text>
</comment>
<dbReference type="PROSITE" id="PS00379">
    <property type="entry name" value="CDP_ALCOHOL_P_TRANSF"/>
    <property type="match status" value="1"/>
</dbReference>
<keyword evidence="3" id="KW-0472">Membrane</keyword>
<protein>
    <submittedName>
        <fullName evidence="4">CDP-alcohol phosphatidyltransferase</fullName>
    </submittedName>
</protein>
<organism evidence="4 6">
    <name type="scientific">Thermodesulfobacterium geofontis</name>
    <dbReference type="NCBI Taxonomy" id="1295609"/>
    <lineage>
        <taxon>Bacteria</taxon>
        <taxon>Pseudomonadati</taxon>
        <taxon>Thermodesulfobacteriota</taxon>
        <taxon>Thermodesulfobacteria</taxon>
        <taxon>Thermodesulfobacteriales</taxon>
        <taxon>Thermodesulfobacteriaceae</taxon>
        <taxon>Thermodesulfobacterium</taxon>
    </lineage>
</organism>
<feature type="transmembrane region" description="Helical" evidence="3">
    <location>
        <begin position="30"/>
        <end position="48"/>
    </location>
</feature>
<dbReference type="InterPro" id="IPR048254">
    <property type="entry name" value="CDP_ALCOHOL_P_TRANSF_CS"/>
</dbReference>
<feature type="transmembrane region" description="Helical" evidence="3">
    <location>
        <begin position="179"/>
        <end position="199"/>
    </location>
</feature>
<proteinExistence type="inferred from homology"/>
<name>A0A2N7Q693_9BACT</name>
<accession>A0A2N7Q693</accession>
<reference evidence="4 6" key="1">
    <citation type="submission" date="2018-01" db="EMBL/GenBank/DDBJ databases">
        <title>Metagenomic assembled genomes from two thermal pools in the Uzon Caldera, Kamchatka, Russia.</title>
        <authorList>
            <person name="Wilkins L."/>
            <person name="Ettinger C."/>
        </authorList>
    </citation>
    <scope>NUCLEOTIDE SEQUENCE [LARGE SCALE GENOMIC DNA]</scope>
    <source>
        <strain evidence="4">ARK-04</strain>
    </source>
</reference>
<dbReference type="Pfam" id="PF01066">
    <property type="entry name" value="CDP-OH_P_transf"/>
    <property type="match status" value="1"/>
</dbReference>
<sequence length="208" mass="23416">MNLTGKKEYFEKIYSPVGTFLYKLRFPANLVTFLSLIMGTASALAYYYGNLIIAMSLLATSGILDLSDGIVARLSGKPTKFGAVFDWIADKWVDGLVLGIVGYFYANPFWAILVVTLTMLHSFIKPVVYAEIGYEVKIKGKIKDPLENVGFFGRPETHLFLIIFTILEKVNAPIGLNYGIKIITLLTLFSLLHRIIYLYKNFGKTYNE</sequence>
<dbReference type="GO" id="GO:0016780">
    <property type="term" value="F:phosphotransferase activity, for other substituted phosphate groups"/>
    <property type="evidence" value="ECO:0007669"/>
    <property type="project" value="InterPro"/>
</dbReference>
<dbReference type="Gene3D" id="1.20.120.1760">
    <property type="match status" value="1"/>
</dbReference>
<dbReference type="Proteomes" id="UP000235619">
    <property type="component" value="Unassembled WGS sequence"/>
</dbReference>
<dbReference type="AlphaFoldDB" id="A0A2N7Q693"/>